<comment type="caution">
    <text evidence="2">The sequence shown here is derived from an EMBL/GenBank/DDBJ whole genome shotgun (WGS) entry which is preliminary data.</text>
</comment>
<feature type="region of interest" description="Disordered" evidence="1">
    <location>
        <begin position="526"/>
        <end position="548"/>
    </location>
</feature>
<proteinExistence type="predicted"/>
<dbReference type="Gene3D" id="1.10.132.100">
    <property type="match status" value="1"/>
</dbReference>
<name>A0A9Q4CCM3_9CORY</name>
<dbReference type="AlphaFoldDB" id="A0A9Q4CCM3"/>
<dbReference type="RefSeq" id="WP_267169176.1">
    <property type="nucleotide sequence ID" value="NZ_JAPMKX010000001.1"/>
</dbReference>
<dbReference type="InterPro" id="IPR013381">
    <property type="entry name" value="CRISPR-assoc_prot_Cse1"/>
</dbReference>
<dbReference type="Proteomes" id="UP001070238">
    <property type="component" value="Unassembled WGS sequence"/>
</dbReference>
<accession>A0A9Q4CCM3</accession>
<sequence length="548" mass="61259">MSSTTFNLIDEPWIKVLNGSGEVEEVGLRRIFHSAAQYRQLSGELPTMDFAILRILLAILYRSFGEELRVDPMGYWKQMWELKSLDTESVDEYLDAWHHRFDLCDSERPFLQSANLRTPSGEWKDLSVIIPDSPGEDAMFTRSDPSEPVSLAEGARWLIHANSWDCSGIKPGQCDDPRVKNGKGYPMGIGWCGWLGGTTVVGGTLLETLLLNLVADRVPDPDDLPLWEEDPVPSGPRSIIREPGQVALFTWPQRRIRLHTEDNTVTGALVCNGDPVDYTAQLQNETMTSFRYSEPQSKKAKRTIYMPRALNRGQNMWRGLETLLPHPDPSMVVGVNKSKVRRFIPPRTVEWVGKLTNSVLPPSYRIVLDVVSIEYGTQNAVVDSILHDSLRLSSELAAADAHELQGLVLSAVERATQVGREYTNLAGNLAVAAGGTPESQRTHANAEYFSHIDPMFRTWLTGISAQCDPDRERAEWAASLRKLVFRLAENLVVNAGENAWTGREHDGRIYTAPLVHARFMAAVNKILPGEERNNTPTPDNPTNEATHD</sequence>
<evidence type="ECO:0000256" key="1">
    <source>
        <dbReference type="SAM" id="MobiDB-lite"/>
    </source>
</evidence>
<feature type="compositionally biased region" description="Low complexity" evidence="1">
    <location>
        <begin position="534"/>
        <end position="548"/>
    </location>
</feature>
<organism evidence="2 3">
    <name type="scientific">Corynebacterium antarcticum</name>
    <dbReference type="NCBI Taxonomy" id="2800405"/>
    <lineage>
        <taxon>Bacteria</taxon>
        <taxon>Bacillati</taxon>
        <taxon>Actinomycetota</taxon>
        <taxon>Actinomycetes</taxon>
        <taxon>Mycobacteriales</taxon>
        <taxon>Corynebacteriaceae</taxon>
        <taxon>Corynebacterium</taxon>
    </lineage>
</organism>
<reference evidence="2" key="1">
    <citation type="submission" date="2022-11" db="EMBL/GenBank/DDBJ databases">
        <title>Corynebacterium sp. isolated from Penguins.</title>
        <authorList>
            <person name="Sedlar K."/>
            <person name="Svec P."/>
        </authorList>
    </citation>
    <scope>NUCLEOTIDE SEQUENCE</scope>
    <source>
        <strain evidence="2">P5875</strain>
    </source>
</reference>
<dbReference type="NCBIfam" id="TIGR02547">
    <property type="entry name" value="casA_cse1"/>
    <property type="match status" value="1"/>
</dbReference>
<evidence type="ECO:0000313" key="3">
    <source>
        <dbReference type="Proteomes" id="UP001070238"/>
    </source>
</evidence>
<dbReference type="Pfam" id="PF09481">
    <property type="entry name" value="CRISPR_Cse1"/>
    <property type="match status" value="1"/>
</dbReference>
<evidence type="ECO:0000313" key="2">
    <source>
        <dbReference type="EMBL" id="MCX7537677.1"/>
    </source>
</evidence>
<dbReference type="EMBL" id="JAPMKX010000001">
    <property type="protein sequence ID" value="MCX7537677.1"/>
    <property type="molecule type" value="Genomic_DNA"/>
</dbReference>
<gene>
    <name evidence="2" type="primary">casA</name>
    <name evidence="2" type="ORF">OS123_03830</name>
</gene>
<protein>
    <submittedName>
        <fullName evidence="2">Type I-E CRISPR-associated protein Cse1/CasA</fullName>
    </submittedName>
</protein>